<dbReference type="AlphaFoldDB" id="A0A382WPE3"/>
<reference evidence="2" key="1">
    <citation type="submission" date="2018-05" db="EMBL/GenBank/DDBJ databases">
        <authorList>
            <person name="Lanie J.A."/>
            <person name="Ng W.-L."/>
            <person name="Kazmierczak K.M."/>
            <person name="Andrzejewski T.M."/>
            <person name="Davidsen T.M."/>
            <person name="Wayne K.J."/>
            <person name="Tettelin H."/>
            <person name="Glass J.I."/>
            <person name="Rusch D."/>
            <person name="Podicherti R."/>
            <person name="Tsui H.-C.T."/>
            <person name="Winkler M.E."/>
        </authorList>
    </citation>
    <scope>NUCLEOTIDE SEQUENCE</scope>
</reference>
<evidence type="ECO:0000313" key="2">
    <source>
        <dbReference type="EMBL" id="SVD60633.1"/>
    </source>
</evidence>
<organism evidence="2">
    <name type="scientific">marine metagenome</name>
    <dbReference type="NCBI Taxonomy" id="408172"/>
    <lineage>
        <taxon>unclassified sequences</taxon>
        <taxon>metagenomes</taxon>
        <taxon>ecological metagenomes</taxon>
    </lineage>
</organism>
<proteinExistence type="predicted"/>
<gene>
    <name evidence="2" type="ORF">METZ01_LOCUS413487</name>
</gene>
<dbReference type="EMBL" id="UINC01161440">
    <property type="protein sequence ID" value="SVD60633.1"/>
    <property type="molecule type" value="Genomic_DNA"/>
</dbReference>
<protein>
    <submittedName>
        <fullName evidence="2">Uncharacterized protein</fullName>
    </submittedName>
</protein>
<sequence length="66" mass="7308">MLNGSSGQIFSIKLKRNINSVNETPKHKKRKPKFTSTRPVAKKKPQPAPRISGTGLTPMPMHISGR</sequence>
<evidence type="ECO:0000256" key="1">
    <source>
        <dbReference type="SAM" id="MobiDB-lite"/>
    </source>
</evidence>
<accession>A0A382WPE3</accession>
<name>A0A382WPE3_9ZZZZ</name>
<feature type="region of interest" description="Disordered" evidence="1">
    <location>
        <begin position="18"/>
        <end position="66"/>
    </location>
</feature>